<keyword evidence="5 10" id="KW-0472">Membrane</keyword>
<evidence type="ECO:0000256" key="5">
    <source>
        <dbReference type="ARBA" id="ARBA00023136"/>
    </source>
</evidence>
<evidence type="ECO:0000313" key="12">
    <source>
        <dbReference type="Proteomes" id="UP000298358"/>
    </source>
</evidence>
<feature type="transmembrane region" description="Helical" evidence="10">
    <location>
        <begin position="93"/>
        <end position="118"/>
    </location>
</feature>
<evidence type="ECO:0000256" key="2">
    <source>
        <dbReference type="ARBA" id="ARBA00022475"/>
    </source>
</evidence>
<comment type="caution">
    <text evidence="11">The sequence shown here is derived from an EMBL/GenBank/DDBJ whole genome shotgun (WGS) entry which is preliminary data.</text>
</comment>
<dbReference type="Pfam" id="PF02537">
    <property type="entry name" value="CRCB"/>
    <property type="match status" value="1"/>
</dbReference>
<keyword evidence="6" id="KW-0813">Transport</keyword>
<evidence type="ECO:0000313" key="11">
    <source>
        <dbReference type="EMBL" id="TFU30312.1"/>
    </source>
</evidence>
<dbReference type="GO" id="GO:0005886">
    <property type="term" value="C:plasma membrane"/>
    <property type="evidence" value="ECO:0007669"/>
    <property type="project" value="UniProtKB-SubCell"/>
</dbReference>
<dbReference type="InterPro" id="IPR003691">
    <property type="entry name" value="FluC"/>
</dbReference>
<accession>A0A4Y9FN67</accession>
<organism evidence="11 12">
    <name type="scientific">Microbacterium paludicola</name>
    <dbReference type="NCBI Taxonomy" id="300019"/>
    <lineage>
        <taxon>Bacteria</taxon>
        <taxon>Bacillati</taxon>
        <taxon>Actinomycetota</taxon>
        <taxon>Actinomycetes</taxon>
        <taxon>Micrococcales</taxon>
        <taxon>Microbacteriaceae</taxon>
        <taxon>Microbacterium</taxon>
    </lineage>
</organism>
<keyword evidence="3 10" id="KW-0812">Transmembrane</keyword>
<dbReference type="AlphaFoldDB" id="A0A4Y9FN67"/>
<comment type="catalytic activity">
    <reaction evidence="8">
        <text>fluoride(in) = fluoride(out)</text>
        <dbReference type="Rhea" id="RHEA:76159"/>
        <dbReference type="ChEBI" id="CHEBI:17051"/>
    </reaction>
    <physiologicalReaction direction="left-to-right" evidence="8">
        <dbReference type="Rhea" id="RHEA:76160"/>
    </physiologicalReaction>
</comment>
<evidence type="ECO:0000256" key="3">
    <source>
        <dbReference type="ARBA" id="ARBA00022692"/>
    </source>
</evidence>
<keyword evidence="6" id="KW-0406">Ion transport</keyword>
<proteinExistence type="inferred from homology"/>
<protein>
    <recommendedName>
        <fullName evidence="10">Fluoride-specific ion channel</fullName>
    </recommendedName>
</protein>
<keyword evidence="4 10" id="KW-1133">Transmembrane helix</keyword>
<dbReference type="GO" id="GO:0034220">
    <property type="term" value="P:monoatomic ion transmembrane transport"/>
    <property type="evidence" value="ECO:0007669"/>
    <property type="project" value="UniProtKB-KW"/>
</dbReference>
<dbReference type="RefSeq" id="WP_135115573.1">
    <property type="nucleotide sequence ID" value="NZ_BAAANG010000005.1"/>
</dbReference>
<evidence type="ECO:0000256" key="9">
    <source>
        <dbReference type="ARBA" id="ARBA00049940"/>
    </source>
</evidence>
<sequence length="134" mass="13467">MIPWKLLPLVVAGGVVGVALRQAMMLTFEGGLSFGALVGTILVNALGSGVLGFVAGRLGDRSPARRSFLGTGLLGGFTTYSGFAVLIAEFTSYGLVVLMVLFAGVALLAAGVAAILGLQAGSALARRARGEEAA</sequence>
<evidence type="ECO:0000256" key="6">
    <source>
        <dbReference type="ARBA" id="ARBA00023303"/>
    </source>
</evidence>
<keyword evidence="2 10" id="KW-1003">Cell membrane</keyword>
<evidence type="ECO:0000256" key="8">
    <source>
        <dbReference type="ARBA" id="ARBA00035585"/>
    </source>
</evidence>
<keyword evidence="12" id="KW-1185">Reference proteome</keyword>
<dbReference type="EMBL" id="SPQB01000063">
    <property type="protein sequence ID" value="TFU30312.1"/>
    <property type="molecule type" value="Genomic_DNA"/>
</dbReference>
<evidence type="ECO:0000256" key="10">
    <source>
        <dbReference type="RuleBase" id="RU004340"/>
    </source>
</evidence>
<keyword evidence="6" id="KW-0407">Ion channel</keyword>
<comment type="function">
    <text evidence="9">Fluoride-specific ion channel. Important for reducing fluoride concentration in the cell, thus reducing its toxicity.</text>
</comment>
<reference evidence="11 12" key="1">
    <citation type="submission" date="2019-03" db="EMBL/GenBank/DDBJ databases">
        <title>Diversity of the mouse oral microbiome.</title>
        <authorList>
            <person name="Joseph S."/>
            <person name="Aduse-Opoku J."/>
            <person name="Curtis M."/>
            <person name="Wade W."/>
            <person name="Hashim A."/>
        </authorList>
    </citation>
    <scope>NUCLEOTIDE SEQUENCE [LARGE SCALE GENOMIC DNA]</scope>
    <source>
        <strain evidence="11 12">P1012</strain>
    </source>
</reference>
<evidence type="ECO:0000256" key="4">
    <source>
        <dbReference type="ARBA" id="ARBA00022989"/>
    </source>
</evidence>
<feature type="transmembrane region" description="Helical" evidence="10">
    <location>
        <begin position="67"/>
        <end position="87"/>
    </location>
</feature>
<comment type="subcellular location">
    <subcellularLocation>
        <location evidence="1">Cell membrane</location>
        <topology evidence="1">Multi-pass membrane protein</topology>
    </subcellularLocation>
</comment>
<dbReference type="OrthoDB" id="4408652at2"/>
<evidence type="ECO:0000256" key="1">
    <source>
        <dbReference type="ARBA" id="ARBA00004651"/>
    </source>
</evidence>
<feature type="transmembrane region" description="Helical" evidence="10">
    <location>
        <begin position="31"/>
        <end position="55"/>
    </location>
</feature>
<comment type="similarity">
    <text evidence="7 10">Belongs to the fluoride channel Fluc/FEX (TC 1.A.43) family.</text>
</comment>
<name>A0A4Y9FN67_9MICO</name>
<dbReference type="Proteomes" id="UP000298358">
    <property type="component" value="Unassembled WGS sequence"/>
</dbReference>
<gene>
    <name evidence="11" type="ORF">E4U02_14785</name>
</gene>
<evidence type="ECO:0000256" key="7">
    <source>
        <dbReference type="ARBA" id="ARBA00035120"/>
    </source>
</evidence>